<dbReference type="PROSITE" id="PS50933">
    <property type="entry name" value="CHRD"/>
    <property type="match status" value="1"/>
</dbReference>
<reference evidence="3 4" key="1">
    <citation type="journal article" date="2015" name="Stand. Genomic Sci.">
        <title>Genomic Encyclopedia of Bacterial and Archaeal Type Strains, Phase III: the genomes of soil and plant-associated and newly described type strains.</title>
        <authorList>
            <person name="Whitman W.B."/>
            <person name="Woyke T."/>
            <person name="Klenk H.P."/>
            <person name="Zhou Y."/>
            <person name="Lilburn T.G."/>
            <person name="Beck B.J."/>
            <person name="De Vos P."/>
            <person name="Vandamme P."/>
            <person name="Eisen J.A."/>
            <person name="Garrity G."/>
            <person name="Hugenholtz P."/>
            <person name="Kyrpides N.C."/>
        </authorList>
    </citation>
    <scope>NUCLEOTIDE SEQUENCE [LARGE SCALE GENOMIC DNA]</scope>
    <source>
        <strain evidence="3 4">CGMCC 1.10124</strain>
    </source>
</reference>
<dbReference type="GeneID" id="38471035"/>
<sequence length="174" mass="18211">MSHRSNWSRRETLRTGAIVSGGLLSGASAAGIAVAKEKRNFRTHLSGDEEVDAVETDAQGQATFQLDKAGDELRYRLIVANIDDVSMAHIHSAPAGSNGPAVAWLYPEGGSSPELIPGRFDGVLAEATLTADDLVGPLDGGTMNDLVALLRAGGAYVNVHTEAHPGGEVRGQIR</sequence>
<proteinExistence type="predicted"/>
<dbReference type="PROSITE" id="PS51318">
    <property type="entry name" value="TAT"/>
    <property type="match status" value="1"/>
</dbReference>
<dbReference type="AlphaFoldDB" id="A0A3M0CZ76"/>
<dbReference type="RefSeq" id="WP_121920690.1">
    <property type="nucleotide sequence ID" value="NZ_CP034145.1"/>
</dbReference>
<accession>A0A3M0CZ76</accession>
<dbReference type="SMART" id="SM00754">
    <property type="entry name" value="CHRD"/>
    <property type="match status" value="1"/>
</dbReference>
<dbReference type="EMBL" id="REFS01000004">
    <property type="protein sequence ID" value="RMB13620.1"/>
    <property type="molecule type" value="Genomic_DNA"/>
</dbReference>
<dbReference type="InterPro" id="IPR006311">
    <property type="entry name" value="TAT_signal"/>
</dbReference>
<dbReference type="KEGG" id="haer:DU502_07075"/>
<dbReference type="Proteomes" id="UP000282007">
    <property type="component" value="Chromosome"/>
</dbReference>
<evidence type="ECO:0000313" key="5">
    <source>
        <dbReference type="Proteomes" id="UP000282007"/>
    </source>
</evidence>
<dbReference type="Proteomes" id="UP000277326">
    <property type="component" value="Unassembled WGS sequence"/>
</dbReference>
<dbReference type="Pfam" id="PF07452">
    <property type="entry name" value="CHRD"/>
    <property type="match status" value="1"/>
</dbReference>
<reference evidence="3" key="3">
    <citation type="submission" date="2018-10" db="EMBL/GenBank/DDBJ databases">
        <authorList>
            <person name="Whitman W."/>
            <person name="Huntemann M."/>
            <person name="Clum A."/>
            <person name="Pillay M."/>
            <person name="Palaniappan K."/>
            <person name="Varghese N."/>
            <person name="Mikhailova N."/>
            <person name="Stamatis D."/>
            <person name="Reddy T."/>
            <person name="Daum C."/>
            <person name="Shapiro N."/>
            <person name="Ivanova N."/>
            <person name="Kyrpides N."/>
            <person name="Woyke T."/>
        </authorList>
    </citation>
    <scope>NUCLEOTIDE SEQUENCE</scope>
    <source>
        <strain evidence="3">CGMCC 1.10124</strain>
    </source>
</reference>
<evidence type="ECO:0000313" key="2">
    <source>
        <dbReference type="EMBL" id="AZH25152.1"/>
    </source>
</evidence>
<name>A0A3M0CZ76_9EURY</name>
<evidence type="ECO:0000313" key="4">
    <source>
        <dbReference type="Proteomes" id="UP000277326"/>
    </source>
</evidence>
<keyword evidence="5" id="KW-1185">Reference proteome</keyword>
<organism evidence="3 4">
    <name type="scientific">Haloplanus aerogenes</name>
    <dbReference type="NCBI Taxonomy" id="660522"/>
    <lineage>
        <taxon>Archaea</taxon>
        <taxon>Methanobacteriati</taxon>
        <taxon>Methanobacteriota</taxon>
        <taxon>Stenosarchaea group</taxon>
        <taxon>Halobacteria</taxon>
        <taxon>Halobacteriales</taxon>
        <taxon>Haloferacaceae</taxon>
        <taxon>Haloplanus</taxon>
    </lineage>
</organism>
<reference evidence="2 5" key="2">
    <citation type="submission" date="2018-07" db="EMBL/GenBank/DDBJ databases">
        <title>Genome sequences of Haloplanus aerogenes JCM 16430T.</title>
        <authorList>
            <person name="Kim Y.B."/>
            <person name="Roh S.W."/>
        </authorList>
    </citation>
    <scope>NUCLEOTIDE SEQUENCE [LARGE SCALE GENOMIC DNA]</scope>
    <source>
        <strain evidence="2 5">JCM 16430</strain>
    </source>
</reference>
<dbReference type="InterPro" id="IPR010895">
    <property type="entry name" value="CHRD"/>
</dbReference>
<dbReference type="EMBL" id="CP034145">
    <property type="protein sequence ID" value="AZH25152.1"/>
    <property type="molecule type" value="Genomic_DNA"/>
</dbReference>
<evidence type="ECO:0000313" key="3">
    <source>
        <dbReference type="EMBL" id="RMB13620.1"/>
    </source>
</evidence>
<gene>
    <name evidence="3" type="ORF">ATH50_2059</name>
    <name evidence="2" type="ORF">DU502_07075</name>
</gene>
<evidence type="ECO:0000259" key="1">
    <source>
        <dbReference type="PROSITE" id="PS50933"/>
    </source>
</evidence>
<feature type="domain" description="CHRD" evidence="1">
    <location>
        <begin position="37"/>
        <end position="174"/>
    </location>
</feature>
<protein>
    <submittedName>
        <fullName evidence="3">CHRD domain-containing protein</fullName>
    </submittedName>
</protein>
<dbReference type="OrthoDB" id="187906at2157"/>